<feature type="region of interest" description="Disordered" evidence="1">
    <location>
        <begin position="274"/>
        <end position="305"/>
    </location>
</feature>
<dbReference type="InterPro" id="IPR029021">
    <property type="entry name" value="Prot-tyrosine_phosphatase-like"/>
</dbReference>
<gene>
    <name evidence="2" type="ORF">DFQ27_007258</name>
</gene>
<dbReference type="OrthoDB" id="6375174at2759"/>
<dbReference type="Proteomes" id="UP000807716">
    <property type="component" value="Unassembled WGS sequence"/>
</dbReference>
<evidence type="ECO:0000313" key="3">
    <source>
        <dbReference type="Proteomes" id="UP000807716"/>
    </source>
</evidence>
<evidence type="ECO:0000313" key="2">
    <source>
        <dbReference type="EMBL" id="KAG0253717.1"/>
    </source>
</evidence>
<dbReference type="GO" id="GO:0016791">
    <property type="term" value="F:phosphatase activity"/>
    <property type="evidence" value="ECO:0007669"/>
    <property type="project" value="TreeGrafter"/>
</dbReference>
<feature type="region of interest" description="Disordered" evidence="1">
    <location>
        <begin position="100"/>
        <end position="167"/>
    </location>
</feature>
<dbReference type="InterPro" id="IPR004861">
    <property type="entry name" value="Siw14-like"/>
</dbReference>
<reference evidence="2" key="1">
    <citation type="journal article" date="2020" name="Fungal Divers.">
        <title>Resolving the Mortierellaceae phylogeny through synthesis of multi-gene phylogenetics and phylogenomics.</title>
        <authorList>
            <person name="Vandepol N."/>
            <person name="Liber J."/>
            <person name="Desiro A."/>
            <person name="Na H."/>
            <person name="Kennedy M."/>
            <person name="Barry K."/>
            <person name="Grigoriev I.V."/>
            <person name="Miller A.N."/>
            <person name="O'Donnell K."/>
            <person name="Stajich J.E."/>
            <person name="Bonito G."/>
        </authorList>
    </citation>
    <scope>NUCLEOTIDE SEQUENCE</scope>
    <source>
        <strain evidence="2">BC1065</strain>
    </source>
</reference>
<feature type="compositionally biased region" description="Gly residues" evidence="1">
    <location>
        <begin position="100"/>
        <end position="109"/>
    </location>
</feature>
<dbReference type="PANTHER" id="PTHR31126:SF18">
    <property type="entry name" value="PROTEIN-TYROSINE-PHOSPHATASE"/>
    <property type="match status" value="1"/>
</dbReference>
<keyword evidence="3" id="KW-1185">Reference proteome</keyword>
<sequence length="305" mass="32946">MLTPPEQFGIVEPGLYRSDTLHPSHFPFIRSLNLKTAILLTPELPSRAMSNFFEENHIRLIDLGLGTWKHGGASAAAAGGGGGGGVVTAGAGSGSGSGGLSGNGAGSGMTGSTTGTTATTTTTTTTTATTAAATTTAAAAPTTIGHDDRDPSMANESRRPAAGIPPTAPAFQTSLWKPLSEELIKDGLELILDAKNYPIIVMDTSGIHEIGTFMGCLRRLQHWNFSSIIVEYRAYAGNKARYVNEQFIELFDVDWITLPEDLPQWWIEQEDMWHEEEEEKDRELEREQQSGQERPSVIQDYPRLL</sequence>
<dbReference type="PANTHER" id="PTHR31126">
    <property type="entry name" value="TYROSINE-PROTEIN PHOSPHATASE"/>
    <property type="match status" value="1"/>
</dbReference>
<protein>
    <submittedName>
        <fullName evidence="2">Uncharacterized protein</fullName>
    </submittedName>
</protein>
<dbReference type="AlphaFoldDB" id="A0A9P6PW26"/>
<dbReference type="SUPFAM" id="SSF52799">
    <property type="entry name" value="(Phosphotyrosine protein) phosphatases II"/>
    <property type="match status" value="1"/>
</dbReference>
<comment type="caution">
    <text evidence="2">The sequence shown here is derived from an EMBL/GenBank/DDBJ whole genome shotgun (WGS) entry which is preliminary data.</text>
</comment>
<proteinExistence type="predicted"/>
<name>A0A9P6PW26_9FUNG</name>
<dbReference type="Gene3D" id="3.90.190.10">
    <property type="entry name" value="Protein tyrosine phosphatase superfamily"/>
    <property type="match status" value="1"/>
</dbReference>
<accession>A0A9P6PW26</accession>
<dbReference type="EMBL" id="JAAAJB010000563">
    <property type="protein sequence ID" value="KAG0253717.1"/>
    <property type="molecule type" value="Genomic_DNA"/>
</dbReference>
<dbReference type="Pfam" id="PF03162">
    <property type="entry name" value="Y_phosphatase2"/>
    <property type="match status" value="2"/>
</dbReference>
<feature type="compositionally biased region" description="Basic and acidic residues" evidence="1">
    <location>
        <begin position="145"/>
        <end position="159"/>
    </location>
</feature>
<evidence type="ECO:0000256" key="1">
    <source>
        <dbReference type="SAM" id="MobiDB-lite"/>
    </source>
</evidence>
<organism evidence="2 3">
    <name type="scientific">Actinomortierella ambigua</name>
    <dbReference type="NCBI Taxonomy" id="1343610"/>
    <lineage>
        <taxon>Eukaryota</taxon>
        <taxon>Fungi</taxon>
        <taxon>Fungi incertae sedis</taxon>
        <taxon>Mucoromycota</taxon>
        <taxon>Mortierellomycotina</taxon>
        <taxon>Mortierellomycetes</taxon>
        <taxon>Mortierellales</taxon>
        <taxon>Mortierellaceae</taxon>
        <taxon>Actinomortierella</taxon>
    </lineage>
</organism>
<feature type="compositionally biased region" description="Low complexity" evidence="1">
    <location>
        <begin position="110"/>
        <end position="144"/>
    </location>
</feature>
<dbReference type="CDD" id="cd14501">
    <property type="entry name" value="PFA-DSP"/>
    <property type="match status" value="1"/>
</dbReference>